<gene>
    <name evidence="2" type="ORF">SAVERM_24</name>
</gene>
<reference evidence="2 3" key="1">
    <citation type="journal article" date="2001" name="Proc. Natl. Acad. Sci. U.S.A.">
        <title>Genome sequence of an industrial microorganism Streptomyces avermitilis: deducing the ability of producing secondary metabolites.</title>
        <authorList>
            <person name="Omura S."/>
            <person name="Ikeda H."/>
            <person name="Ishikawa J."/>
            <person name="Hanamoto A."/>
            <person name="Takahashi C."/>
            <person name="Shinose M."/>
            <person name="Takahashi Y."/>
            <person name="Horikawa H."/>
            <person name="Nakazawa H."/>
            <person name="Osonoe T."/>
            <person name="Kikuchi H."/>
            <person name="Shiba T."/>
            <person name="Sakaki Y."/>
            <person name="Hattori M."/>
        </authorList>
    </citation>
    <scope>NUCLEOTIDE SEQUENCE [LARGE SCALE GENOMIC DNA]</scope>
    <source>
        <strain evidence="3">ATCC 31267 / DSM 46492 / JCM 5070 / NBRC 14893 / NCIMB 12804 / NRRL 8165 / MA-4680</strain>
    </source>
</reference>
<accession>Q82RW8</accession>
<keyword evidence="3" id="KW-1185">Reference proteome</keyword>
<feature type="region of interest" description="Disordered" evidence="1">
    <location>
        <begin position="283"/>
        <end position="309"/>
    </location>
</feature>
<protein>
    <submittedName>
        <fullName evidence="2">Uncharacterized protein</fullName>
    </submittedName>
</protein>
<evidence type="ECO:0000256" key="1">
    <source>
        <dbReference type="SAM" id="MobiDB-lite"/>
    </source>
</evidence>
<evidence type="ECO:0000313" key="2">
    <source>
        <dbReference type="EMBL" id="BAC67733.1"/>
    </source>
</evidence>
<sequence length="309" mass="33537">MASVSSWPSRTSRRWPVTRWHAVRRRVSGRTRRSSARDCWMWRCPRQGCPGGWRWTARTAKRAWSSRRCAASCRTRQHSTSTPTGTRGRGMSGDGKDLKTEGLALIAKGLTEALGELKELGMVGEAGAGRGFGDIALSGLELGHEGLTGEFTSFCERWEWGVRSLINEGNGFALKTGLSAGTYYETDKYIEGTFKVVTNAAIGNPYASEENVEKMGWGDIATSGVYGGNVDYSKESFDQAMANSGQAWKDAGRDVMTSHTIGPVPGVNPEELHGAFGVSDDEYNQYLDDTFGPSPEARAKAAEQQGGEG</sequence>
<dbReference type="HOGENOM" id="CLU_078240_0_0_11"/>
<name>Q82RW8_STRAW</name>
<organism evidence="2 3">
    <name type="scientific">Streptomyces avermitilis (strain ATCC 31267 / DSM 46492 / JCM 5070 / NBRC 14893 / NCIMB 12804 / NRRL 8165 / MA-4680)</name>
    <dbReference type="NCBI Taxonomy" id="227882"/>
    <lineage>
        <taxon>Bacteria</taxon>
        <taxon>Bacillati</taxon>
        <taxon>Actinomycetota</taxon>
        <taxon>Actinomycetes</taxon>
        <taxon>Kitasatosporales</taxon>
        <taxon>Streptomycetaceae</taxon>
        <taxon>Streptomyces</taxon>
    </lineage>
</organism>
<dbReference type="KEGG" id="sma:SAVERM_24"/>
<feature type="compositionally biased region" description="Low complexity" evidence="1">
    <location>
        <begin position="75"/>
        <end position="86"/>
    </location>
</feature>
<dbReference type="Proteomes" id="UP000000428">
    <property type="component" value="Chromosome"/>
</dbReference>
<dbReference type="EMBL" id="BA000030">
    <property type="protein sequence ID" value="BAC67733.1"/>
    <property type="molecule type" value="Genomic_DNA"/>
</dbReference>
<reference evidence="2 3" key="2">
    <citation type="journal article" date="2003" name="Nat. Biotechnol.">
        <title>Complete genome sequence and comparative analysis of the industrial microorganism Streptomyces avermitilis.</title>
        <authorList>
            <person name="Ikeda H."/>
            <person name="Ishikawa J."/>
            <person name="Hanamoto A."/>
            <person name="Shinose M."/>
            <person name="Kikuchi H."/>
            <person name="Shiba T."/>
            <person name="Sakaki Y."/>
            <person name="Hattori M."/>
            <person name="Omura S."/>
        </authorList>
    </citation>
    <scope>NUCLEOTIDE SEQUENCE [LARGE SCALE GENOMIC DNA]</scope>
    <source>
        <strain evidence="3">ATCC 31267 / DSM 46492 / JCM 5070 / NBRC 14893 / NCIMB 12804 / NRRL 8165 / MA-4680</strain>
    </source>
</reference>
<dbReference type="AlphaFoldDB" id="Q82RW8"/>
<reference evidence="2 3" key="3">
    <citation type="journal article" date="2014" name="J. Ind. Microbiol. Biotechnol.">
        <title>Genome mining of the Streptomyces avermitilis genome and development of genome-minimized hosts for heterologous expression of biosynthetic gene clusters.</title>
        <authorList>
            <person name="Ikeda H."/>
            <person name="Shin-ya K."/>
            <person name="Omura S."/>
        </authorList>
    </citation>
    <scope>NUCLEOTIDE SEQUENCE [LARGE SCALE GENOMIC DNA]</scope>
    <source>
        <strain evidence="3">ATCC 31267 / DSM 46492 / JCM 5070 / NBRC 14893 / NCIMB 12804 / NRRL 8165 / MA-4680</strain>
    </source>
</reference>
<proteinExistence type="predicted"/>
<dbReference type="eggNOG" id="ENOG502ZP4K">
    <property type="taxonomic scope" value="Bacteria"/>
</dbReference>
<evidence type="ECO:0000313" key="3">
    <source>
        <dbReference type="Proteomes" id="UP000000428"/>
    </source>
</evidence>
<feature type="region of interest" description="Disordered" evidence="1">
    <location>
        <begin position="75"/>
        <end position="94"/>
    </location>
</feature>